<evidence type="ECO:0000259" key="3">
    <source>
        <dbReference type="PROSITE" id="PS50157"/>
    </source>
</evidence>
<dbReference type="SMART" id="SM00355">
    <property type="entry name" value="ZnF_C2H2"/>
    <property type="match status" value="2"/>
</dbReference>
<dbReference type="GO" id="GO:0006355">
    <property type="term" value="P:regulation of DNA-templated transcription"/>
    <property type="evidence" value="ECO:0007669"/>
    <property type="project" value="InterPro"/>
</dbReference>
<accession>A0A2C9WDJ0</accession>
<dbReference type="Gramene" id="Manes.02G134000.3.v8.1">
    <property type="protein sequence ID" value="Manes.02G134000.3.v8.1.CDS.1"/>
    <property type="gene ID" value="Manes.02G134000.v8.1"/>
</dbReference>
<keyword evidence="5" id="KW-1185">Reference proteome</keyword>
<dbReference type="EMBL" id="CM004388">
    <property type="protein sequence ID" value="OAY57902.1"/>
    <property type="molecule type" value="Genomic_DNA"/>
</dbReference>
<dbReference type="InterPro" id="IPR044303">
    <property type="entry name" value="ZAT1/4/9"/>
</dbReference>
<gene>
    <name evidence="4" type="ORF">MANES_02G134000v8</name>
</gene>
<dbReference type="InterPro" id="IPR036236">
    <property type="entry name" value="Znf_C2H2_sf"/>
</dbReference>
<protein>
    <recommendedName>
        <fullName evidence="3">C2H2-type domain-containing protein</fullName>
    </recommendedName>
</protein>
<feature type="compositionally biased region" description="Gly residues" evidence="2">
    <location>
        <begin position="34"/>
        <end position="47"/>
    </location>
</feature>
<dbReference type="OrthoDB" id="1752495at2759"/>
<name>A0A2C9WDJ0_MANES</name>
<sequence>MSFKIILHRRVLLPRLRKLSVKFKLPNNTTMESGGEGEGGGGEGSGSSGKREKHVCEFCGKKFSSGQALGGHKKHHLRIMRNNSKRTQEEEESNIKIKKEEHGGSKRCSTSKAGDVEIDSDGKPICYSVQGSPRNQINSAAEIEAADALLMLSLAPRHGPKTSGYATTSSEKAIRTEIESGSISDHNSKEDEDIIKETTAKKGKEMNYISNLTNSEIEAARNLLLLSRAGTYGHGHGHEPETSGYATTSSGKSIRTEIGSGSGSGIGPDHGSKEDEDITKETCGLITTKKGKKMNYISKLRNAERKPCESKCSNCGKSFRSRSPCRCKNNSKVQVAESALPDDDAITAKEIPASKPDKEAGKTGDNDSYHPVASTETSFRCDICNKTFSTAQGLGCHKRIHRKAPARPLLNEAALAQASNKVGSKTASSGEAEANQAGHGIFDIDLNKRYLMQEGEEDNTALNKRYLRQEGEEDNIDLNKPYLMKEGEEDW</sequence>
<dbReference type="PANTHER" id="PTHR46326:SF2">
    <property type="entry name" value="ZINC FINGER PROTEIN ZAT1-RELATED"/>
    <property type="match status" value="1"/>
</dbReference>
<feature type="region of interest" description="Disordered" evidence="2">
    <location>
        <begin position="27"/>
        <end position="51"/>
    </location>
</feature>
<feature type="compositionally biased region" description="Basic and acidic residues" evidence="2">
    <location>
        <begin position="93"/>
        <end position="104"/>
    </location>
</feature>
<dbReference type="InterPro" id="IPR013087">
    <property type="entry name" value="Znf_C2H2_type"/>
</dbReference>
<keyword evidence="1" id="KW-0863">Zinc-finger</keyword>
<reference evidence="5" key="1">
    <citation type="journal article" date="2016" name="Nat. Biotechnol.">
        <title>Sequencing wild and cultivated cassava and related species reveals extensive interspecific hybridization and genetic diversity.</title>
        <authorList>
            <person name="Bredeson J.V."/>
            <person name="Lyons J.B."/>
            <person name="Prochnik S.E."/>
            <person name="Wu G.A."/>
            <person name="Ha C.M."/>
            <person name="Edsinger-Gonzales E."/>
            <person name="Grimwood J."/>
            <person name="Schmutz J."/>
            <person name="Rabbi I.Y."/>
            <person name="Egesi C."/>
            <person name="Nauluvula P."/>
            <person name="Lebot V."/>
            <person name="Ndunguru J."/>
            <person name="Mkamilo G."/>
            <person name="Bart R.S."/>
            <person name="Setter T.L."/>
            <person name="Gleadow R.M."/>
            <person name="Kulakow P."/>
            <person name="Ferguson M.E."/>
            <person name="Rounsley S."/>
            <person name="Rokhsar D.S."/>
        </authorList>
    </citation>
    <scope>NUCLEOTIDE SEQUENCE [LARGE SCALE GENOMIC DNA]</scope>
    <source>
        <strain evidence="5">cv. AM560-2</strain>
    </source>
</reference>
<dbReference type="Gramene" id="Manes.02G134000.4.v8.1">
    <property type="protein sequence ID" value="Manes.02G134000.4.v8.1.CDS"/>
    <property type="gene ID" value="Manes.02G134000.v8.1"/>
</dbReference>
<dbReference type="GO" id="GO:0008270">
    <property type="term" value="F:zinc ion binding"/>
    <property type="evidence" value="ECO:0007669"/>
    <property type="project" value="UniProtKB-KW"/>
</dbReference>
<feature type="domain" description="C2H2-type" evidence="3">
    <location>
        <begin position="54"/>
        <end position="76"/>
    </location>
</feature>
<dbReference type="Pfam" id="PF13912">
    <property type="entry name" value="zf-C2H2_6"/>
    <property type="match status" value="2"/>
</dbReference>
<evidence type="ECO:0000256" key="1">
    <source>
        <dbReference type="PROSITE-ProRule" id="PRU00042"/>
    </source>
</evidence>
<evidence type="ECO:0000313" key="5">
    <source>
        <dbReference type="Proteomes" id="UP000091857"/>
    </source>
</evidence>
<feature type="region of interest" description="Disordered" evidence="2">
    <location>
        <begin position="66"/>
        <end position="115"/>
    </location>
</feature>
<dbReference type="PROSITE" id="PS50157">
    <property type="entry name" value="ZINC_FINGER_C2H2_2"/>
    <property type="match status" value="2"/>
</dbReference>
<feature type="domain" description="C2H2-type" evidence="3">
    <location>
        <begin position="379"/>
        <end position="406"/>
    </location>
</feature>
<dbReference type="STRING" id="3983.A0A2C9WDJ0"/>
<proteinExistence type="predicted"/>
<keyword evidence="1" id="KW-0479">Metal-binding</keyword>
<evidence type="ECO:0000256" key="2">
    <source>
        <dbReference type="SAM" id="MobiDB-lite"/>
    </source>
</evidence>
<feature type="region of interest" description="Disordered" evidence="2">
    <location>
        <begin position="336"/>
        <end position="371"/>
    </location>
</feature>
<organism evidence="4 5">
    <name type="scientific">Manihot esculenta</name>
    <name type="common">Cassava</name>
    <name type="synonym">Jatropha manihot</name>
    <dbReference type="NCBI Taxonomy" id="3983"/>
    <lineage>
        <taxon>Eukaryota</taxon>
        <taxon>Viridiplantae</taxon>
        <taxon>Streptophyta</taxon>
        <taxon>Embryophyta</taxon>
        <taxon>Tracheophyta</taxon>
        <taxon>Spermatophyta</taxon>
        <taxon>Magnoliopsida</taxon>
        <taxon>eudicotyledons</taxon>
        <taxon>Gunneridae</taxon>
        <taxon>Pentapetalae</taxon>
        <taxon>rosids</taxon>
        <taxon>fabids</taxon>
        <taxon>Malpighiales</taxon>
        <taxon>Euphorbiaceae</taxon>
        <taxon>Crotonoideae</taxon>
        <taxon>Manihoteae</taxon>
        <taxon>Manihot</taxon>
    </lineage>
</organism>
<dbReference type="PROSITE" id="PS00028">
    <property type="entry name" value="ZINC_FINGER_C2H2_1"/>
    <property type="match status" value="2"/>
</dbReference>
<feature type="region of interest" description="Disordered" evidence="2">
    <location>
        <begin position="256"/>
        <end position="278"/>
    </location>
</feature>
<dbReference type="Gene3D" id="3.30.160.60">
    <property type="entry name" value="Classic Zinc Finger"/>
    <property type="match status" value="1"/>
</dbReference>
<feature type="compositionally biased region" description="Basic and acidic residues" evidence="2">
    <location>
        <begin position="355"/>
        <end position="368"/>
    </location>
</feature>
<dbReference type="AlphaFoldDB" id="A0A2C9WDJ0"/>
<dbReference type="PANTHER" id="PTHR46326">
    <property type="entry name" value="ZINC FINGER PROTEIN ZAT1-RELATED"/>
    <property type="match status" value="1"/>
</dbReference>
<dbReference type="Proteomes" id="UP000091857">
    <property type="component" value="Chromosome 2"/>
</dbReference>
<comment type="caution">
    <text evidence="4">The sequence shown here is derived from an EMBL/GenBank/DDBJ whole genome shotgun (WGS) entry which is preliminary data.</text>
</comment>
<evidence type="ECO:0000313" key="4">
    <source>
        <dbReference type="EMBL" id="OAY57902.1"/>
    </source>
</evidence>
<dbReference type="SUPFAM" id="SSF57667">
    <property type="entry name" value="beta-beta-alpha zinc fingers"/>
    <property type="match status" value="1"/>
</dbReference>
<keyword evidence="1" id="KW-0862">Zinc</keyword>